<evidence type="ECO:0000313" key="6">
    <source>
        <dbReference type="Proteomes" id="UP000435913"/>
    </source>
</evidence>
<dbReference type="KEGG" id="vg:77925356"/>
<dbReference type="Pfam" id="PF09327">
    <property type="entry name" value="Phage_Tail_Tip"/>
    <property type="match status" value="1"/>
</dbReference>
<feature type="domain" description="Tip attachment protein J HDII-ins2" evidence="4">
    <location>
        <begin position="107"/>
        <end position="233"/>
    </location>
</feature>
<organism evidence="5 6">
    <name type="scientific">Vibrio phage NF</name>
    <dbReference type="NCBI Taxonomy" id="2686202"/>
    <lineage>
        <taxon>Viruses</taxon>
        <taxon>Duplodnaviria</taxon>
        <taxon>Heunggongvirae</taxon>
        <taxon>Uroviricota</taxon>
        <taxon>Caudoviricetes</taxon>
        <taxon>Enfavirus</taxon>
        <taxon>Enfavirus NF</taxon>
    </lineage>
</organism>
<dbReference type="Pfam" id="PF24801">
    <property type="entry name" value="FNIII-A_GpJ"/>
    <property type="match status" value="1"/>
</dbReference>
<evidence type="ECO:0000259" key="4">
    <source>
        <dbReference type="Pfam" id="PF24801"/>
    </source>
</evidence>
<dbReference type="InterPro" id="IPR015406">
    <property type="entry name" value="GpJ_CSF"/>
</dbReference>
<protein>
    <submittedName>
        <fullName evidence="5">Host specificity protein J</fullName>
    </submittedName>
</protein>
<dbReference type="RefSeq" id="YP_010649796.1">
    <property type="nucleotide sequence ID" value="NC_070773.1"/>
</dbReference>
<dbReference type="InterPro" id="IPR036116">
    <property type="entry name" value="FN3_sf"/>
</dbReference>
<evidence type="ECO:0000313" key="5">
    <source>
        <dbReference type="EMBL" id="QGZ13278.1"/>
    </source>
</evidence>
<dbReference type="SUPFAM" id="SSF49265">
    <property type="entry name" value="Fibronectin type III"/>
    <property type="match status" value="1"/>
</dbReference>
<dbReference type="PANTHER" id="PTHR36251">
    <property type="entry name" value="FELS-1 PROPHAGE HOST SPECIFICITY PROTEIN-RELATED"/>
    <property type="match status" value="1"/>
</dbReference>
<dbReference type="Proteomes" id="UP000435913">
    <property type="component" value="Segment"/>
</dbReference>
<dbReference type="EMBL" id="MN812722">
    <property type="protein sequence ID" value="QGZ13278.1"/>
    <property type="molecule type" value="Genomic_DNA"/>
</dbReference>
<reference evidence="5" key="1">
    <citation type="submission" date="2019-12" db="EMBL/GenBank/DDBJ databases">
        <title>Isolation and complete genomic sequence of bacteriophage NF: A novel Vibrio alginolyticus phage isolated from the coastal water of Qingdao, China.</title>
        <authorList>
            <person name="Zhang X."/>
        </authorList>
    </citation>
    <scope>NUCLEOTIDE SEQUENCE [LARGE SCALE GENOMIC DNA]</scope>
</reference>
<dbReference type="InterPro" id="IPR032876">
    <property type="entry name" value="J_dom"/>
</dbReference>
<evidence type="ECO:0000259" key="3">
    <source>
        <dbReference type="Pfam" id="PF13550"/>
    </source>
</evidence>
<evidence type="ECO:0000256" key="1">
    <source>
        <dbReference type="SAM" id="MobiDB-lite"/>
    </source>
</evidence>
<dbReference type="InterPro" id="IPR003961">
    <property type="entry name" value="FN3_dom"/>
</dbReference>
<keyword evidence="6" id="KW-1185">Reference proteome</keyword>
<dbReference type="PANTHER" id="PTHR36251:SF2">
    <property type="entry name" value="GIFSY-2 PROPHAGE HOST SPECIFICITY PROTEIN J, PHAGE LAMBDA"/>
    <property type="match status" value="1"/>
</dbReference>
<dbReference type="InterPro" id="IPR053171">
    <property type="entry name" value="Viral_Tip_Attach_Protein"/>
</dbReference>
<accession>A0A6B9J3X0</accession>
<dbReference type="Gene3D" id="2.60.40.10">
    <property type="entry name" value="Immunoglobulins"/>
    <property type="match status" value="1"/>
</dbReference>
<feature type="compositionally biased region" description="Basic residues" evidence="1">
    <location>
        <begin position="1"/>
        <end position="10"/>
    </location>
</feature>
<dbReference type="Pfam" id="PF13550">
    <property type="entry name" value="Phage-tail_3"/>
    <property type="match status" value="1"/>
</dbReference>
<evidence type="ECO:0000259" key="2">
    <source>
        <dbReference type="Pfam" id="PF09327"/>
    </source>
</evidence>
<name>A0A6B9J3X0_9CAUD</name>
<dbReference type="CDD" id="cd00063">
    <property type="entry name" value="FN3"/>
    <property type="match status" value="1"/>
</dbReference>
<proteinExistence type="predicted"/>
<dbReference type="GeneID" id="77925356"/>
<sequence>MIKKESRKGGFKVFGSGGGGKSGGSARTPVESPDSLHNISYATILDVISNGEVLGPAHPDDPLKDIYLDGTPIQNDDGSLNFERVETDYRVGTIDQEHIAGFPASSSITQVDVEVKQSTPWTQQIFGSELSALRVSIFTPTLLKTFDSGDNAGDRVGTKVDYEIDLATDGGSFVTVVSSSFDGKTVNGYTRTHRIELPDANNWTVRVRRLTPDSSSTTLQNSIYVSNYAEVIDGKFRHPMTAMVGLKIDAEQFQSIPTRAYHWKGRIIRVPSNYDPETREYLGVWDGTFKSAYSNNPAWVFYDILTNNLYGLGEYVKAPSVDRYALYQIGAYCDQMVDNGSGGLEPRFVANCYIQSANDALRVLNDLSSIFRGMAYWANNQVVPVADMPSDPVFQYTNSNVIDGKFEYSGTDLRTRKTVALVSWNDPSNFYKSKVEVVEDDEGIARYGIRKTEVVAFGCTSRGQAQRVGLYLLYTSRMETGGVSFSVGLDGEIPQPGSIIKIADQNRAGRQIGGRISKSGDDYIVTDRDHPAKVGDKLNVNTVNGSIDSKTITAIDGRKITVSPNFDSKPSTQLVWSIDADDLVTLQARVISVSESDGITYDVSAVIHDPRKFEAIDTGVRLDPLPVSVVPPRTQTAPTNIKIEQFNSFKQGVTRQGAEISWDAPEYAVQYDVQWKRDNGDWVSVPRTGTRTVTLPDIYSGEYLVRVKAINSLNVPSLWGYSDATQLDGIIDPPPVLSFLNTVSEVMAIKLEWGYPSTANIISQVEIRASQTNDFASSYPLTYVAYPSTSFTVNGLGYGTELFFWARLLDKNGQAGEWKPLETEAGVYGKSSESASEIISYLQDQITESELAQSLVDEITEGTEAKVAVDILEQDLKANWQVKTEVRADGKVVQAGVGLGASIGEDGTTRSEFLVHADLVGFLNSTDGVIHAPFIFDTVNDTAILNSAIIGEATIDFAKISDTLQSTNWNWNGGDFTGWKIEKGGNAYFGGDVTFKGTLDGADGSFSGTVQANNIVGDIVSGIIKTNPSSYTGFTGSNAWATVANLVAIDRARPYPRTLSLRVSGDANEFTIIILSDESFPSTAARFRLINTANNNVVWEYSYTFDATGAGTTTTAKIPFIDGIVPANDPAGTYALQVSSDRDIAWIRYMYNDSLNAINSDTIGYLFKNSGELS</sequence>
<dbReference type="InterPro" id="IPR055385">
    <property type="entry name" value="GpJ_HDII-ins2"/>
</dbReference>
<feature type="domain" description="Tip attachment protein J central straight fiber" evidence="2">
    <location>
        <begin position="867"/>
        <end position="991"/>
    </location>
</feature>
<feature type="region of interest" description="Disordered" evidence="1">
    <location>
        <begin position="1"/>
        <end position="34"/>
    </location>
</feature>
<feature type="domain" description="Tip attachment protein J" evidence="3">
    <location>
        <begin position="357"/>
        <end position="516"/>
    </location>
</feature>
<dbReference type="InterPro" id="IPR013783">
    <property type="entry name" value="Ig-like_fold"/>
</dbReference>